<accession>A0AA36DTS7</accession>
<evidence type="ECO:0000256" key="2">
    <source>
        <dbReference type="ARBA" id="ARBA00022448"/>
    </source>
</evidence>
<proteinExistence type="predicted"/>
<keyword evidence="3" id="KW-0256">Endoplasmic reticulum</keyword>
<sequence>MKKSRRRLESELDYTKDAEENSKILLKEKYEMLKWTDTVEIKSPNLLVPTQIASYVESLPFCKITVSPAADRFALMHHSRQLDVYAIDGQKIVQESSVQVLEDEFPQYCLLEFSASGTLLLSTRSSAQIDVFDHQGGYCYDIPLEAPQNNLDLVCAISAIRTVPNHSSDEKYADILYALQYHGTMSVFKIGRLTRYQELWSISLDIGLAGTFCVLPNYNLLLVSAHYRASADEILPGGLSSFRLIDTDPFVEPIRVADEQGGWLSRLPFSSASYAYLVSMSMNESHSKLAAVSSIGDFFLFDLPSTRLAFQVKYISGPRPVQTVFIEDEEVGVLFHSGEMIRSSLEDLKDAIYAVQYTDMFTARTTLVAPRYRELFILATDAGSETLREVALRRTSLACRLWIFTLWSSFKNLMGIAAGDAPAPLEKATHSESLNFALLHAPTRTLQELFERTLNERDYSRAKSLAESYDTIDVDIVLKREWRDFCNSQAVTVESVDSILRQIHDKDWVIEACSSSDAPSLQVQQALVDLGTSFPSAPLLSQVRLHHNARILIVCEDVNEYIEVRNLSCLDAAFRFAEHLDLVSLDRLIEQNYTLLVPFILDILSHIPPSVPPNRYEHLLPERNGKEVQLDKTLNAHLDALFLLASEGKEVEEAVRLCNTGSHEIITPLSDFAKWARSRAELMDSEAGLPDHCVTLLSLAVQRGYEELEKDLESFSYYKSFVTMCALVGETFQRFCAAPVDHYVSFLKKLPSEELVRHASPIFSLLKWKTRNSENPDEELRKAVSSFLLATSQSSVDVLKVFAKERSKIVDRDMVIECLCNLELVGDNLLRAVHSIGVCPELASSLVAFHLRGVKPTFKQLWKSTSNVDAARRLLIRMSRCGQAGTIAEWQTLRDDVLELTEDIYPMIHPDEAVDIVTREMLSDTRIPHDKRVLQLFLTLDKNASGKKVERGKLGVEKSAEALIGKSEEMMQEASGPDDPVLLQSRSLAEAAREIAPKEAAQQLKLLDTVELAHELGSTILPVSIKFADPYEFLKEIVKMSGNYKQGEKCAKLAVLLGVDTPVATALSLCALSALVEHDERYLKKYIHKVIEKGRDLPVVHELCMRIMDSPYIPGVMDDIYACALLNAPQDKLLETLDLIQNHRAARKRRDYEKPEINDKLVIDAMYARPRTSQYILRPDKKACRTLNECSDIPTSELAAILTNISAPLALCTAMTENESPQWTKNDFLLKYEQALRFLEPQLNENLIEHIPPSVLISQTTMSDANVTILDRISNYGCDRERFVEDSEYRTETIIGLAMSDDEMMYADALQLAADFKMNDWPIHFASLENALTSMSIPEAKAVLKARGHLPRLRAEPDRLHQQLRASVGPLMTSNEQFIAYLTLFGEGQPERAALPVLKKILEKKRGIKAVQLYSDAKFLRDFIINIPDRIILSLVDGLLAIPVGPEACEAAARVLLDGTDMRPAANPAVIFALLRKDETTFTDLVASKSLSDEVEYLERASLMLGAMPDADSKLVETVRKRLTLLQTPVEDSNRSTPELYDQHDSLVVHRRRR</sequence>
<dbReference type="GO" id="GO:0006890">
    <property type="term" value="P:retrograde vesicle-mediated transport, Golgi to endoplasmic reticulum"/>
    <property type="evidence" value="ECO:0007669"/>
    <property type="project" value="InterPro"/>
</dbReference>
<name>A0AA36DTS7_CYLNA</name>
<dbReference type="EMBL" id="CATQJL010000112">
    <property type="protein sequence ID" value="CAJ0593283.1"/>
    <property type="molecule type" value="Genomic_DNA"/>
</dbReference>
<protein>
    <recommendedName>
        <fullName evidence="6">Sec39 domain-containing protein</fullName>
    </recommendedName>
</protein>
<organism evidence="7 8">
    <name type="scientific">Cylicocyclus nassatus</name>
    <name type="common">Nematode worm</name>
    <dbReference type="NCBI Taxonomy" id="53992"/>
    <lineage>
        <taxon>Eukaryota</taxon>
        <taxon>Metazoa</taxon>
        <taxon>Ecdysozoa</taxon>
        <taxon>Nematoda</taxon>
        <taxon>Chromadorea</taxon>
        <taxon>Rhabditida</taxon>
        <taxon>Rhabditina</taxon>
        <taxon>Rhabditomorpha</taxon>
        <taxon>Strongyloidea</taxon>
        <taxon>Strongylidae</taxon>
        <taxon>Cylicocyclus</taxon>
    </lineage>
</organism>
<keyword evidence="8" id="KW-1185">Reference proteome</keyword>
<gene>
    <name evidence="7" type="ORF">CYNAS_LOCUS5266</name>
</gene>
<dbReference type="Pfam" id="PF08314">
    <property type="entry name" value="Sec39"/>
    <property type="match status" value="1"/>
</dbReference>
<dbReference type="GO" id="GO:0015031">
    <property type="term" value="P:protein transport"/>
    <property type="evidence" value="ECO:0007669"/>
    <property type="project" value="UniProtKB-KW"/>
</dbReference>
<dbReference type="Proteomes" id="UP001176961">
    <property type="component" value="Unassembled WGS sequence"/>
</dbReference>
<evidence type="ECO:0000313" key="8">
    <source>
        <dbReference type="Proteomes" id="UP001176961"/>
    </source>
</evidence>
<evidence type="ECO:0000256" key="5">
    <source>
        <dbReference type="SAM" id="MobiDB-lite"/>
    </source>
</evidence>
<dbReference type="PANTHER" id="PTHR15922:SF2">
    <property type="entry name" value="NBAS SUBUNIT OF NRZ TETHERING COMPLEX"/>
    <property type="match status" value="1"/>
</dbReference>
<dbReference type="GO" id="GO:0070939">
    <property type="term" value="C:Dsl1/NZR complex"/>
    <property type="evidence" value="ECO:0007669"/>
    <property type="project" value="TreeGrafter"/>
</dbReference>
<keyword evidence="2" id="KW-0813">Transport</keyword>
<evidence type="ECO:0000256" key="3">
    <source>
        <dbReference type="ARBA" id="ARBA00022824"/>
    </source>
</evidence>
<keyword evidence="4" id="KW-0653">Protein transport</keyword>
<evidence type="ECO:0000256" key="1">
    <source>
        <dbReference type="ARBA" id="ARBA00004240"/>
    </source>
</evidence>
<feature type="domain" description="Sec39" evidence="6">
    <location>
        <begin position="573"/>
        <end position="703"/>
    </location>
</feature>
<feature type="region of interest" description="Disordered" evidence="5">
    <location>
        <begin position="1530"/>
        <end position="1554"/>
    </location>
</feature>
<dbReference type="PANTHER" id="PTHR15922">
    <property type="entry name" value="NEUROBLASTOMA-AMPLIFIED SEQUENCE"/>
    <property type="match status" value="1"/>
</dbReference>
<evidence type="ECO:0000313" key="7">
    <source>
        <dbReference type="EMBL" id="CAJ0593283.1"/>
    </source>
</evidence>
<dbReference type="InterPro" id="IPR013244">
    <property type="entry name" value="Sec39_domain"/>
</dbReference>
<evidence type="ECO:0000256" key="4">
    <source>
        <dbReference type="ARBA" id="ARBA00022927"/>
    </source>
</evidence>
<evidence type="ECO:0000259" key="6">
    <source>
        <dbReference type="Pfam" id="PF08314"/>
    </source>
</evidence>
<dbReference type="GO" id="GO:0000149">
    <property type="term" value="F:SNARE binding"/>
    <property type="evidence" value="ECO:0007669"/>
    <property type="project" value="TreeGrafter"/>
</dbReference>
<comment type="caution">
    <text evidence="7">The sequence shown here is derived from an EMBL/GenBank/DDBJ whole genome shotgun (WGS) entry which is preliminary data.</text>
</comment>
<reference evidence="7" key="1">
    <citation type="submission" date="2023-07" db="EMBL/GenBank/DDBJ databases">
        <authorList>
            <consortium name="CYATHOMIX"/>
        </authorList>
    </citation>
    <scope>NUCLEOTIDE SEQUENCE</scope>
    <source>
        <strain evidence="7">N/A</strain>
    </source>
</reference>
<comment type="subcellular location">
    <subcellularLocation>
        <location evidence="1">Endoplasmic reticulum</location>
    </subcellularLocation>
</comment>